<keyword evidence="5" id="KW-0489">Methyltransferase</keyword>
<dbReference type="PANTHER" id="PTHR12714:SF9">
    <property type="entry name" value="PROTEIN-S-ISOPRENYLCYSTEINE O-METHYLTRANSFERASE"/>
    <property type="match status" value="1"/>
</dbReference>
<dbReference type="InterPro" id="IPR007269">
    <property type="entry name" value="ICMT_MeTrfase"/>
</dbReference>
<dbReference type="GO" id="GO:0004671">
    <property type="term" value="F:protein C-terminal S-isoprenylcysteine carboxyl O-methyltransferase activity"/>
    <property type="evidence" value="ECO:0007669"/>
    <property type="project" value="UniProtKB-EC"/>
</dbReference>
<dbReference type="PANTHER" id="PTHR12714">
    <property type="entry name" value="PROTEIN-S ISOPRENYLCYSTEINE O-METHYLTRANSFERASE"/>
    <property type="match status" value="1"/>
</dbReference>
<dbReference type="EMBL" id="JAULSV010000005">
    <property type="protein sequence ID" value="KAK0644082.1"/>
    <property type="molecule type" value="Genomic_DNA"/>
</dbReference>
<comment type="subcellular location">
    <subcellularLocation>
        <location evidence="5">Endoplasmic reticulum membrane</location>
        <topology evidence="5">Multi-pass membrane protein</topology>
    </subcellularLocation>
    <subcellularLocation>
        <location evidence="1">Membrane</location>
        <topology evidence="1">Multi-pass membrane protein</topology>
    </subcellularLocation>
</comment>
<keyword evidence="4 5" id="KW-0472">Membrane</keyword>
<dbReference type="Pfam" id="PF04140">
    <property type="entry name" value="ICMT"/>
    <property type="match status" value="1"/>
</dbReference>
<gene>
    <name evidence="6" type="ORF">B0T16DRAFT_293294</name>
</gene>
<keyword evidence="5" id="KW-0808">Transferase</keyword>
<keyword evidence="5" id="KW-0949">S-adenosyl-L-methionine</keyword>
<evidence type="ECO:0000313" key="7">
    <source>
        <dbReference type="Proteomes" id="UP001174936"/>
    </source>
</evidence>
<comment type="similarity">
    <text evidence="5">Belongs to the class VI-like SAM-binding methyltransferase superfamily. Isoprenylcysteine carboxyl methyltransferase family.</text>
</comment>
<accession>A0AA39Y391</accession>
<reference evidence="6" key="1">
    <citation type="submission" date="2023-06" db="EMBL/GenBank/DDBJ databases">
        <title>Genome-scale phylogeny and comparative genomics of the fungal order Sordariales.</title>
        <authorList>
            <consortium name="Lawrence Berkeley National Laboratory"/>
            <person name="Hensen N."/>
            <person name="Bonometti L."/>
            <person name="Westerberg I."/>
            <person name="Brannstrom I.O."/>
            <person name="Guillou S."/>
            <person name="Cros-Aarteil S."/>
            <person name="Calhoun S."/>
            <person name="Haridas S."/>
            <person name="Kuo A."/>
            <person name="Mondo S."/>
            <person name="Pangilinan J."/>
            <person name="Riley R."/>
            <person name="Labutti K."/>
            <person name="Andreopoulos B."/>
            <person name="Lipzen A."/>
            <person name="Chen C."/>
            <person name="Yanf M."/>
            <person name="Daum C."/>
            <person name="Ng V."/>
            <person name="Clum A."/>
            <person name="Steindorff A."/>
            <person name="Ohm R."/>
            <person name="Martin F."/>
            <person name="Silar P."/>
            <person name="Natvig D."/>
            <person name="Lalanne C."/>
            <person name="Gautier V."/>
            <person name="Ament-Velasquez S.L."/>
            <person name="Kruys A."/>
            <person name="Hutchinson M.I."/>
            <person name="Powell A.J."/>
            <person name="Barry K."/>
            <person name="Miller A.N."/>
            <person name="Grigoriev I.V."/>
            <person name="Debuchy R."/>
            <person name="Gladieux P."/>
            <person name="Thoren M.H."/>
            <person name="Johannesson H."/>
        </authorList>
    </citation>
    <scope>NUCLEOTIDE SEQUENCE</scope>
    <source>
        <strain evidence="6">SMH2532-1</strain>
    </source>
</reference>
<evidence type="ECO:0000256" key="5">
    <source>
        <dbReference type="RuleBase" id="RU362022"/>
    </source>
</evidence>
<comment type="caution">
    <text evidence="6">The sequence shown here is derived from an EMBL/GenBank/DDBJ whole genome shotgun (WGS) entry which is preliminary data.</text>
</comment>
<name>A0AA39Y391_9PEZI</name>
<comment type="catalytic activity">
    <reaction evidence="5">
        <text>[protein]-C-terminal S-[(2E,6E)-farnesyl]-L-cysteine + S-adenosyl-L-methionine = [protein]-C-terminal S-[(2E,6E)-farnesyl]-L-cysteine methyl ester + S-adenosyl-L-homocysteine</text>
        <dbReference type="Rhea" id="RHEA:21672"/>
        <dbReference type="Rhea" id="RHEA-COMP:12125"/>
        <dbReference type="Rhea" id="RHEA-COMP:12126"/>
        <dbReference type="ChEBI" id="CHEBI:57856"/>
        <dbReference type="ChEBI" id="CHEBI:59789"/>
        <dbReference type="ChEBI" id="CHEBI:90510"/>
        <dbReference type="ChEBI" id="CHEBI:90511"/>
        <dbReference type="EC" id="2.1.1.100"/>
    </reaction>
</comment>
<proteinExistence type="inferred from homology"/>
<keyword evidence="2 5" id="KW-0812">Transmembrane</keyword>
<feature type="transmembrane region" description="Helical" evidence="5">
    <location>
        <begin position="29"/>
        <end position="50"/>
    </location>
</feature>
<comment type="caution">
    <text evidence="5">Lacks conserved residue(s) required for the propagation of feature annotation.</text>
</comment>
<evidence type="ECO:0000256" key="3">
    <source>
        <dbReference type="ARBA" id="ARBA00022989"/>
    </source>
</evidence>
<protein>
    <recommendedName>
        <fullName evidence="5">Protein-S-isoprenylcysteine O-methyltransferase</fullName>
        <ecNumber evidence="5">2.1.1.100</ecNumber>
    </recommendedName>
</protein>
<evidence type="ECO:0000256" key="1">
    <source>
        <dbReference type="ARBA" id="ARBA00004141"/>
    </source>
</evidence>
<feature type="non-terminal residue" evidence="6">
    <location>
        <position position="172"/>
    </location>
</feature>
<keyword evidence="5" id="KW-0256">Endoplasmic reticulum</keyword>
<evidence type="ECO:0000313" key="6">
    <source>
        <dbReference type="EMBL" id="KAK0644082.1"/>
    </source>
</evidence>
<keyword evidence="3 5" id="KW-1133">Transmembrane helix</keyword>
<dbReference type="GO" id="GO:0005789">
    <property type="term" value="C:endoplasmic reticulum membrane"/>
    <property type="evidence" value="ECO:0007669"/>
    <property type="project" value="UniProtKB-SubCell"/>
</dbReference>
<sequence>FTSALAYHHPRIPPSLLRHGATNGLNPRLITWTWTSAVPLFAMLFVGIPLRLTSFSTLGKNFTFGLAEPDQLVTSGIYQYVQHPSYTGLVITVVAHAALTYRIDGGLSCIIPPRWYGFGKRLERFVVPVWVALVVLMISKRVPEEEAMMKGTFGQQWEVWHRQTARFIPGVF</sequence>
<organism evidence="6 7">
    <name type="scientific">Cercophora newfieldiana</name>
    <dbReference type="NCBI Taxonomy" id="92897"/>
    <lineage>
        <taxon>Eukaryota</taxon>
        <taxon>Fungi</taxon>
        <taxon>Dikarya</taxon>
        <taxon>Ascomycota</taxon>
        <taxon>Pezizomycotina</taxon>
        <taxon>Sordariomycetes</taxon>
        <taxon>Sordariomycetidae</taxon>
        <taxon>Sordariales</taxon>
        <taxon>Lasiosphaeriaceae</taxon>
        <taxon>Cercophora</taxon>
    </lineage>
</organism>
<dbReference type="GO" id="GO:0032259">
    <property type="term" value="P:methylation"/>
    <property type="evidence" value="ECO:0007669"/>
    <property type="project" value="UniProtKB-KW"/>
</dbReference>
<evidence type="ECO:0000256" key="4">
    <source>
        <dbReference type="ARBA" id="ARBA00023136"/>
    </source>
</evidence>
<dbReference type="Gene3D" id="1.20.120.1630">
    <property type="match status" value="1"/>
</dbReference>
<feature type="non-terminal residue" evidence="6">
    <location>
        <position position="1"/>
    </location>
</feature>
<dbReference type="Proteomes" id="UP001174936">
    <property type="component" value="Unassembled WGS sequence"/>
</dbReference>
<evidence type="ECO:0000256" key="2">
    <source>
        <dbReference type="ARBA" id="ARBA00022692"/>
    </source>
</evidence>
<keyword evidence="7" id="KW-1185">Reference proteome</keyword>
<dbReference type="AlphaFoldDB" id="A0AA39Y391"/>
<dbReference type="EC" id="2.1.1.100" evidence="5"/>